<dbReference type="SMART" id="SM00612">
    <property type="entry name" value="Kelch"/>
    <property type="match status" value="2"/>
</dbReference>
<reference evidence="3" key="1">
    <citation type="submission" date="2015-07" db="EMBL/GenBank/DDBJ databases">
        <title>Transcriptome Assembly of Anthurium amnicola.</title>
        <authorList>
            <person name="Suzuki J."/>
        </authorList>
    </citation>
    <scope>NUCLEOTIDE SEQUENCE</scope>
</reference>
<proteinExistence type="predicted"/>
<dbReference type="PANTHER" id="PTHR47712">
    <property type="entry name" value="OS09G0555300 PROTEIN"/>
    <property type="match status" value="1"/>
</dbReference>
<dbReference type="SUPFAM" id="SSF117281">
    <property type="entry name" value="Kelch motif"/>
    <property type="match status" value="1"/>
</dbReference>
<organism evidence="3">
    <name type="scientific">Anthurium amnicola</name>
    <dbReference type="NCBI Taxonomy" id="1678845"/>
    <lineage>
        <taxon>Eukaryota</taxon>
        <taxon>Viridiplantae</taxon>
        <taxon>Streptophyta</taxon>
        <taxon>Embryophyta</taxon>
        <taxon>Tracheophyta</taxon>
        <taxon>Spermatophyta</taxon>
        <taxon>Magnoliopsida</taxon>
        <taxon>Liliopsida</taxon>
        <taxon>Araceae</taxon>
        <taxon>Pothoideae</taxon>
        <taxon>Potheae</taxon>
        <taxon>Anthurium</taxon>
    </lineage>
</organism>
<dbReference type="Pfam" id="PF00646">
    <property type="entry name" value="F-box"/>
    <property type="match status" value="1"/>
</dbReference>
<dbReference type="Gene3D" id="2.120.10.80">
    <property type="entry name" value="Kelch-type beta propeller"/>
    <property type="match status" value="1"/>
</dbReference>
<sequence>MASGSGFRRSTRTSRTELLEKGLGRTAADAADGLRLVSKGEIGEDPVLEQEPADRSLSQRVVRNLTRKLRRNKSDYGDEGAAEGGGGKRVPLRCLGLYGKGGGCKVGACDEIDIIGKRRSTAMELSKPRVEDSGLECCSHGVSDLIRMKILRKVKEAEQSILASATASQFTLPDDLLELCLVRLRLPDLQTARLVCKKWRYLTTTPHFVQMRSEGYHQSPWLFLFGIIRDGFSAGEIHALDITLDQWHRVRAGFLKGRFLFSVASVGSDLYAVGGCSSLTNSGTLAGRSPLKTHRGVVVFSPLTGTWRKASPMRFARSGSILGVFEVSSDSCVFQTRPDRQDRRHLKSRVGKTSDVYDDPHRLSIRRQLRDILNENDDLPDSERTSSKFVRQERSKGSRFVLIAVGGRGSWDEPLDSGEIYDPVVDGWSVIQKMPGDLGVACSGTVCNGIFYIYSEADKLAGYDLEKGTWVMIQTSRPPPRLHEYHPRLVSCNGRLFMLCVSWCERDRQLSSRGKAVRKLWELDLALLTWTEVSRHPDAPMDWHAAFVAVRNRIYGIEMFKIFGQVLDFLTVCDVSVAELNWIRISGKHATQAANASSCMTKLMAVMHL</sequence>
<dbReference type="InterPro" id="IPR036047">
    <property type="entry name" value="F-box-like_dom_sf"/>
</dbReference>
<dbReference type="AlphaFoldDB" id="A0A1D1XPT5"/>
<feature type="compositionally biased region" description="Basic and acidic residues" evidence="1">
    <location>
        <begin position="14"/>
        <end position="23"/>
    </location>
</feature>
<dbReference type="InterPro" id="IPR001810">
    <property type="entry name" value="F-box_dom"/>
</dbReference>
<dbReference type="InterPro" id="IPR006652">
    <property type="entry name" value="Kelch_1"/>
</dbReference>
<gene>
    <name evidence="3" type="primary">At5g42360_0</name>
    <name evidence="3" type="ORF">g.36417</name>
</gene>
<evidence type="ECO:0000259" key="2">
    <source>
        <dbReference type="SMART" id="SM00256"/>
    </source>
</evidence>
<dbReference type="SUPFAM" id="SSF81383">
    <property type="entry name" value="F-box domain"/>
    <property type="match status" value="1"/>
</dbReference>
<evidence type="ECO:0000313" key="3">
    <source>
        <dbReference type="EMBL" id="JAT44408.1"/>
    </source>
</evidence>
<dbReference type="PANTHER" id="PTHR47712:SF1">
    <property type="entry name" value="OS09G0555300 PROTEIN"/>
    <property type="match status" value="1"/>
</dbReference>
<dbReference type="Gene3D" id="1.20.1280.50">
    <property type="match status" value="1"/>
</dbReference>
<accession>A0A1D1XPT5</accession>
<feature type="region of interest" description="Disordered" evidence="1">
    <location>
        <begin position="1"/>
        <end position="24"/>
    </location>
</feature>
<dbReference type="GO" id="GO:0019005">
    <property type="term" value="C:SCF ubiquitin ligase complex"/>
    <property type="evidence" value="ECO:0007669"/>
    <property type="project" value="TreeGrafter"/>
</dbReference>
<dbReference type="InterPro" id="IPR015915">
    <property type="entry name" value="Kelch-typ_b-propeller"/>
</dbReference>
<protein>
    <submittedName>
        <fullName evidence="3">F-box/kelch-repeat protein At5g42360</fullName>
    </submittedName>
</protein>
<dbReference type="SMART" id="SM00256">
    <property type="entry name" value="FBOX"/>
    <property type="match status" value="1"/>
</dbReference>
<dbReference type="EMBL" id="GDJX01023528">
    <property type="protein sequence ID" value="JAT44408.1"/>
    <property type="molecule type" value="Transcribed_RNA"/>
</dbReference>
<feature type="domain" description="F-box" evidence="2">
    <location>
        <begin position="172"/>
        <end position="211"/>
    </location>
</feature>
<dbReference type="Pfam" id="PF01344">
    <property type="entry name" value="Kelch_1"/>
    <property type="match status" value="1"/>
</dbReference>
<name>A0A1D1XPT5_9ARAE</name>
<evidence type="ECO:0000256" key="1">
    <source>
        <dbReference type="SAM" id="MobiDB-lite"/>
    </source>
</evidence>